<dbReference type="RefSeq" id="WP_407031894.1">
    <property type="nucleotide sequence ID" value="NZ_JAQGEF010000014.1"/>
</dbReference>
<keyword evidence="6 8" id="KW-0067">ATP-binding</keyword>
<evidence type="ECO:0000259" key="9">
    <source>
        <dbReference type="SMART" id="SM00977"/>
    </source>
</evidence>
<sequence length="438" mass="50016">MKMINNYGVFSKSDTILVACSGGVDSVVLCYLLQSEGYSFEIAHCNFQLRADESVRDEMFVRQLGTLLNVKVNVIRFDTDAYALSNKLSIQLAARELRYNWFSELLENDSRFQCIATAHNANDNAETAAMNFFKGTGIAGLHGIPPVNGNVVRPLLGWTRVEIEAFAKEKNVKWVEDSSNATTKYTRNYFRHHVFPVVEKHFGSAISNVNDTILHLREVEMLYNERIDEYRKLLLDNSGEYPAIVIKKLRNIKAISTVLYEILKGFGFLPNQVPYIIELMDAQTGKYVSGENYKITKDRDLLLIVSTESFVFDNIVFDKNADKIALPNGQLCLNIIDRNDIGHFETNTGIAYLDADLIKENLNIRLWRDGDYFYPLGMSFKKKIARFLIDAKVSVAAKHKAFVLEHNGDIVWLVNYRTDNRYKVTSETKHVLVITFNK</sequence>
<dbReference type="HAMAP" id="MF_01161">
    <property type="entry name" value="tRNA_Ile_lys_synt"/>
    <property type="match status" value="1"/>
</dbReference>
<evidence type="ECO:0000256" key="8">
    <source>
        <dbReference type="HAMAP-Rule" id="MF_01161"/>
    </source>
</evidence>
<comment type="function">
    <text evidence="8">Ligates lysine onto the cytidine present at position 34 of the AUA codon-specific tRNA(Ile) that contains the anticodon CAU, in an ATP-dependent manner. Cytidine is converted to lysidine, thus changing the amino acid specificity of the tRNA from methionine to isoleucine.</text>
</comment>
<keyword evidence="3 8" id="KW-0436">Ligase</keyword>
<dbReference type="InterPro" id="IPR012796">
    <property type="entry name" value="Lysidine-tRNA-synth_C"/>
</dbReference>
<keyword evidence="11" id="KW-1185">Reference proteome</keyword>
<dbReference type="PANTHER" id="PTHR43033:SF1">
    <property type="entry name" value="TRNA(ILE)-LYSIDINE SYNTHASE-RELATED"/>
    <property type="match status" value="1"/>
</dbReference>
<dbReference type="Pfam" id="PF01171">
    <property type="entry name" value="ATP_bind_3"/>
    <property type="match status" value="1"/>
</dbReference>
<dbReference type="GO" id="GO:0032267">
    <property type="term" value="F:tRNA(Ile)-lysidine synthase activity"/>
    <property type="evidence" value="ECO:0007669"/>
    <property type="project" value="UniProtKB-EC"/>
</dbReference>
<evidence type="ECO:0000256" key="2">
    <source>
        <dbReference type="ARBA" id="ARBA00022490"/>
    </source>
</evidence>
<keyword evidence="4 8" id="KW-0819">tRNA processing</keyword>
<dbReference type="CDD" id="cd01992">
    <property type="entry name" value="TilS_N"/>
    <property type="match status" value="1"/>
</dbReference>
<comment type="catalytic activity">
    <reaction evidence="7 8">
        <text>cytidine(34) in tRNA(Ile2) + L-lysine + ATP = lysidine(34) in tRNA(Ile2) + AMP + diphosphate + H(+)</text>
        <dbReference type="Rhea" id="RHEA:43744"/>
        <dbReference type="Rhea" id="RHEA-COMP:10625"/>
        <dbReference type="Rhea" id="RHEA-COMP:10670"/>
        <dbReference type="ChEBI" id="CHEBI:15378"/>
        <dbReference type="ChEBI" id="CHEBI:30616"/>
        <dbReference type="ChEBI" id="CHEBI:32551"/>
        <dbReference type="ChEBI" id="CHEBI:33019"/>
        <dbReference type="ChEBI" id="CHEBI:82748"/>
        <dbReference type="ChEBI" id="CHEBI:83665"/>
        <dbReference type="ChEBI" id="CHEBI:456215"/>
        <dbReference type="EC" id="6.3.4.19"/>
    </reaction>
</comment>
<dbReference type="InterPro" id="IPR014729">
    <property type="entry name" value="Rossmann-like_a/b/a_fold"/>
</dbReference>
<dbReference type="SMART" id="SM00977">
    <property type="entry name" value="TilS_C"/>
    <property type="match status" value="1"/>
</dbReference>
<gene>
    <name evidence="8 10" type="primary">tilS</name>
    <name evidence="10" type="ORF">O3P16_12170</name>
</gene>
<organism evidence="10 11">
    <name type="scientific">Polluticaenibacter yanchengensis</name>
    <dbReference type="NCBI Taxonomy" id="3014562"/>
    <lineage>
        <taxon>Bacteria</taxon>
        <taxon>Pseudomonadati</taxon>
        <taxon>Bacteroidota</taxon>
        <taxon>Chitinophagia</taxon>
        <taxon>Chitinophagales</taxon>
        <taxon>Chitinophagaceae</taxon>
        <taxon>Polluticaenibacter</taxon>
    </lineage>
</organism>
<proteinExistence type="inferred from homology"/>
<dbReference type="InterPro" id="IPR011063">
    <property type="entry name" value="TilS/TtcA_N"/>
</dbReference>
<dbReference type="Gene3D" id="3.40.50.620">
    <property type="entry name" value="HUPs"/>
    <property type="match status" value="1"/>
</dbReference>
<dbReference type="Pfam" id="PF11734">
    <property type="entry name" value="TilS_C"/>
    <property type="match status" value="1"/>
</dbReference>
<comment type="domain">
    <text evidence="8">The N-terminal region contains the highly conserved SGGXDS motif, predicted to be a P-loop motif involved in ATP binding.</text>
</comment>
<evidence type="ECO:0000256" key="4">
    <source>
        <dbReference type="ARBA" id="ARBA00022694"/>
    </source>
</evidence>
<evidence type="ECO:0000256" key="5">
    <source>
        <dbReference type="ARBA" id="ARBA00022741"/>
    </source>
</evidence>
<evidence type="ECO:0000256" key="7">
    <source>
        <dbReference type="ARBA" id="ARBA00048539"/>
    </source>
</evidence>
<feature type="domain" description="Lysidine-tRNA(Ile) synthetase C-terminal" evidence="9">
    <location>
        <begin position="362"/>
        <end position="434"/>
    </location>
</feature>
<comment type="subcellular location">
    <subcellularLocation>
        <location evidence="1 8">Cytoplasm</location>
    </subcellularLocation>
</comment>
<dbReference type="NCBIfam" id="TIGR02432">
    <property type="entry name" value="lysidine_TilS_N"/>
    <property type="match status" value="1"/>
</dbReference>
<dbReference type="SUPFAM" id="SSF56037">
    <property type="entry name" value="PheT/TilS domain"/>
    <property type="match status" value="1"/>
</dbReference>
<dbReference type="InterPro" id="IPR012094">
    <property type="entry name" value="tRNA_Ile_lys_synt"/>
</dbReference>
<evidence type="ECO:0000256" key="1">
    <source>
        <dbReference type="ARBA" id="ARBA00004496"/>
    </source>
</evidence>
<reference evidence="10 11" key="1">
    <citation type="submission" date="2022-12" db="EMBL/GenBank/DDBJ databases">
        <title>Chitinophagaceae gen. sp. nov., a new member of the family Chitinophagaceae, isolated from soil in a chemical factory.</title>
        <authorList>
            <person name="Ke Z."/>
        </authorList>
    </citation>
    <scope>NUCLEOTIDE SEQUENCE [LARGE SCALE GENOMIC DNA]</scope>
    <source>
        <strain evidence="10 11">LY-5</strain>
    </source>
</reference>
<evidence type="ECO:0000313" key="11">
    <source>
        <dbReference type="Proteomes" id="UP001210231"/>
    </source>
</evidence>
<comment type="caution">
    <text evidence="10">The sequence shown here is derived from an EMBL/GenBank/DDBJ whole genome shotgun (WGS) entry which is preliminary data.</text>
</comment>
<name>A0ABT4UMJ6_9BACT</name>
<dbReference type="SUPFAM" id="SSF52402">
    <property type="entry name" value="Adenine nucleotide alpha hydrolases-like"/>
    <property type="match status" value="1"/>
</dbReference>
<dbReference type="EC" id="6.3.4.19" evidence="8"/>
<evidence type="ECO:0000256" key="6">
    <source>
        <dbReference type="ARBA" id="ARBA00022840"/>
    </source>
</evidence>
<dbReference type="EMBL" id="JAQGEF010000014">
    <property type="protein sequence ID" value="MDA3615567.1"/>
    <property type="molecule type" value="Genomic_DNA"/>
</dbReference>
<dbReference type="NCBIfam" id="TIGR02433">
    <property type="entry name" value="lysidine_TilS_C"/>
    <property type="match status" value="1"/>
</dbReference>
<protein>
    <recommendedName>
        <fullName evidence="8">tRNA(Ile)-lysidine synthase</fullName>
        <ecNumber evidence="8">6.3.4.19</ecNumber>
    </recommendedName>
    <alternativeName>
        <fullName evidence="8">tRNA(Ile)-2-lysyl-cytidine synthase</fullName>
    </alternativeName>
    <alternativeName>
        <fullName evidence="8">tRNA(Ile)-lysidine synthetase</fullName>
    </alternativeName>
</protein>
<dbReference type="PANTHER" id="PTHR43033">
    <property type="entry name" value="TRNA(ILE)-LYSIDINE SYNTHASE-RELATED"/>
    <property type="match status" value="1"/>
</dbReference>
<comment type="similarity">
    <text evidence="8">Belongs to the tRNA(Ile)-lysidine synthase family.</text>
</comment>
<keyword evidence="5 8" id="KW-0547">Nucleotide-binding</keyword>
<evidence type="ECO:0000256" key="3">
    <source>
        <dbReference type="ARBA" id="ARBA00022598"/>
    </source>
</evidence>
<dbReference type="InterPro" id="IPR012795">
    <property type="entry name" value="tRNA_Ile_lys_synt_N"/>
</dbReference>
<dbReference type="Proteomes" id="UP001210231">
    <property type="component" value="Unassembled WGS sequence"/>
</dbReference>
<keyword evidence="2 8" id="KW-0963">Cytoplasm</keyword>
<feature type="binding site" evidence="8">
    <location>
        <begin position="21"/>
        <end position="26"/>
    </location>
    <ligand>
        <name>ATP</name>
        <dbReference type="ChEBI" id="CHEBI:30616"/>
    </ligand>
</feature>
<evidence type="ECO:0000313" key="10">
    <source>
        <dbReference type="EMBL" id="MDA3615567.1"/>
    </source>
</evidence>
<accession>A0ABT4UMJ6</accession>